<dbReference type="AlphaFoldDB" id="A0A2A4K7V7"/>
<comment type="subcellular location">
    <subcellularLocation>
        <location evidence="1">Membrane</location>
        <topology evidence="1">Multi-pass membrane protein</topology>
    </subcellularLocation>
</comment>
<evidence type="ECO:0000313" key="10">
    <source>
        <dbReference type="EMBL" id="PCG80355.1"/>
    </source>
</evidence>
<protein>
    <recommendedName>
        <fullName evidence="11">Odorant receptor</fullName>
    </recommendedName>
</protein>
<dbReference type="GO" id="GO:0004984">
    <property type="term" value="F:olfactory receptor activity"/>
    <property type="evidence" value="ECO:0007669"/>
    <property type="project" value="InterPro"/>
</dbReference>
<evidence type="ECO:0008006" key="11">
    <source>
        <dbReference type="Google" id="ProtNLM"/>
    </source>
</evidence>
<accession>A0A2A4K7V7</accession>
<feature type="transmembrane region" description="Helical" evidence="9">
    <location>
        <begin position="197"/>
        <end position="214"/>
    </location>
</feature>
<evidence type="ECO:0000256" key="2">
    <source>
        <dbReference type="ARBA" id="ARBA00022606"/>
    </source>
</evidence>
<evidence type="ECO:0000256" key="9">
    <source>
        <dbReference type="SAM" id="Phobius"/>
    </source>
</evidence>
<dbReference type="Pfam" id="PF02949">
    <property type="entry name" value="7tm_6"/>
    <property type="match status" value="1"/>
</dbReference>
<keyword evidence="2" id="KW-0716">Sensory transduction</keyword>
<dbReference type="GO" id="GO:0007165">
    <property type="term" value="P:signal transduction"/>
    <property type="evidence" value="ECO:0007669"/>
    <property type="project" value="UniProtKB-KW"/>
</dbReference>
<dbReference type="EMBL" id="NWSH01000040">
    <property type="protein sequence ID" value="PCG80355.1"/>
    <property type="molecule type" value="Genomic_DNA"/>
</dbReference>
<sequence length="321" mass="37780">MIKSLYHLMYEEHIQELIDLLRELEIRENNREKCIEKEEIIAKETGFLNKVINVLYVLNCSMIVVFDMTPMIMIAVKYYKTKEFEMLLPYLDVFSFIPYELKYWPFAYIHQIWSECVVLLDMAAADYLFFTCCTYIRVQFKLLQYDFERMIPDRGISKGKFYEENELRNKFTELLKWHQDIIYSSTILEIIYSKSTLFNFLSSSLVICLTGFNVTIVDDIVIIITFLTFLSMALMQVFFLCFFADLMMTASLEISNAVYNCRWYSTNIKVGKQILFVQTRAQEPCKLTAAGFADVNLNAFMRVLSSAWSYFALLQTVYGGK</sequence>
<evidence type="ECO:0000256" key="6">
    <source>
        <dbReference type="ARBA" id="ARBA00023136"/>
    </source>
</evidence>
<evidence type="ECO:0000256" key="5">
    <source>
        <dbReference type="ARBA" id="ARBA00022989"/>
    </source>
</evidence>
<gene>
    <name evidence="10" type="ORF">B5V51_8787</name>
</gene>
<dbReference type="STRING" id="7102.A0A2A4K7V7"/>
<keyword evidence="3 9" id="KW-0812">Transmembrane</keyword>
<feature type="transmembrane region" description="Helical" evidence="9">
    <location>
        <begin position="54"/>
        <end position="76"/>
    </location>
</feature>
<evidence type="ECO:0000256" key="7">
    <source>
        <dbReference type="ARBA" id="ARBA00023170"/>
    </source>
</evidence>
<dbReference type="PANTHER" id="PTHR21137">
    <property type="entry name" value="ODORANT RECEPTOR"/>
    <property type="match status" value="1"/>
</dbReference>
<evidence type="ECO:0000256" key="1">
    <source>
        <dbReference type="ARBA" id="ARBA00004141"/>
    </source>
</evidence>
<keyword evidence="7" id="KW-0675">Receptor</keyword>
<evidence type="ECO:0000256" key="3">
    <source>
        <dbReference type="ARBA" id="ARBA00022692"/>
    </source>
</evidence>
<keyword evidence="6 9" id="KW-0472">Membrane</keyword>
<keyword evidence="4" id="KW-0552">Olfaction</keyword>
<reference evidence="10" key="1">
    <citation type="submission" date="2017-09" db="EMBL/GenBank/DDBJ databases">
        <title>Contemporary evolution of a Lepidopteran species, Heliothis virescens, in response to modern agricultural practices.</title>
        <authorList>
            <person name="Fritz M.L."/>
            <person name="Deyonke A.M."/>
            <person name="Papanicolaou A."/>
            <person name="Micinski S."/>
            <person name="Westbrook J."/>
            <person name="Gould F."/>
        </authorList>
    </citation>
    <scope>NUCLEOTIDE SEQUENCE [LARGE SCALE GENOMIC DNA]</scope>
    <source>
        <strain evidence="10">HvINT-</strain>
        <tissue evidence="10">Whole body</tissue>
    </source>
</reference>
<dbReference type="InterPro" id="IPR004117">
    <property type="entry name" value="7tm6_olfct_rcpt"/>
</dbReference>
<dbReference type="PANTHER" id="PTHR21137:SF44">
    <property type="entry name" value="ODORANT RECEPTOR 13A-RELATED"/>
    <property type="match status" value="1"/>
</dbReference>
<keyword evidence="8" id="KW-0807">Transducer</keyword>
<proteinExistence type="predicted"/>
<feature type="transmembrane region" description="Helical" evidence="9">
    <location>
        <begin position="220"/>
        <end position="244"/>
    </location>
</feature>
<evidence type="ECO:0000256" key="8">
    <source>
        <dbReference type="ARBA" id="ARBA00023224"/>
    </source>
</evidence>
<dbReference type="GO" id="GO:0005886">
    <property type="term" value="C:plasma membrane"/>
    <property type="evidence" value="ECO:0007669"/>
    <property type="project" value="TreeGrafter"/>
</dbReference>
<evidence type="ECO:0000256" key="4">
    <source>
        <dbReference type="ARBA" id="ARBA00022725"/>
    </source>
</evidence>
<name>A0A2A4K7V7_HELVI</name>
<keyword evidence="5 9" id="KW-1133">Transmembrane helix</keyword>
<organism evidence="10">
    <name type="scientific">Heliothis virescens</name>
    <name type="common">Tobacco budworm moth</name>
    <dbReference type="NCBI Taxonomy" id="7102"/>
    <lineage>
        <taxon>Eukaryota</taxon>
        <taxon>Metazoa</taxon>
        <taxon>Ecdysozoa</taxon>
        <taxon>Arthropoda</taxon>
        <taxon>Hexapoda</taxon>
        <taxon>Insecta</taxon>
        <taxon>Pterygota</taxon>
        <taxon>Neoptera</taxon>
        <taxon>Endopterygota</taxon>
        <taxon>Lepidoptera</taxon>
        <taxon>Glossata</taxon>
        <taxon>Ditrysia</taxon>
        <taxon>Noctuoidea</taxon>
        <taxon>Noctuidae</taxon>
        <taxon>Heliothinae</taxon>
        <taxon>Heliothis</taxon>
    </lineage>
</organism>
<dbReference type="GO" id="GO:0005549">
    <property type="term" value="F:odorant binding"/>
    <property type="evidence" value="ECO:0007669"/>
    <property type="project" value="InterPro"/>
</dbReference>
<comment type="caution">
    <text evidence="10">The sequence shown here is derived from an EMBL/GenBank/DDBJ whole genome shotgun (WGS) entry which is preliminary data.</text>
</comment>